<dbReference type="InterPro" id="IPR036388">
    <property type="entry name" value="WH-like_DNA-bd_sf"/>
</dbReference>
<gene>
    <name evidence="2" type="ORF">FM101_02950</name>
</gene>
<dbReference type="PANTHER" id="PTHR23131:SF0">
    <property type="entry name" value="ENDORIBONUCLEASE LACTB2"/>
    <property type="match status" value="1"/>
</dbReference>
<dbReference type="Gene3D" id="3.60.15.10">
    <property type="entry name" value="Ribonuclease Z/Hydroxyacylglutathione hydrolase-like"/>
    <property type="match status" value="1"/>
</dbReference>
<feature type="domain" description="Metallo-beta-lactamase" evidence="1">
    <location>
        <begin position="20"/>
        <end position="181"/>
    </location>
</feature>
<protein>
    <submittedName>
        <fullName evidence="2">Zn-dependent hydrolases, including glyoxylases</fullName>
    </submittedName>
</protein>
<dbReference type="CDD" id="cd16278">
    <property type="entry name" value="metallo-hydrolase-like_MBL-fold"/>
    <property type="match status" value="1"/>
</dbReference>
<dbReference type="Gene3D" id="1.10.10.10">
    <property type="entry name" value="Winged helix-like DNA-binding domain superfamily/Winged helix DNA-binding domain"/>
    <property type="match status" value="1"/>
</dbReference>
<dbReference type="InterPro" id="IPR036866">
    <property type="entry name" value="RibonucZ/Hydroxyglut_hydro"/>
</dbReference>
<evidence type="ECO:0000259" key="1">
    <source>
        <dbReference type="SMART" id="SM00849"/>
    </source>
</evidence>
<dbReference type="Proteomes" id="UP000195913">
    <property type="component" value="Unassembled WGS sequence"/>
</dbReference>
<reference evidence="2 3" key="1">
    <citation type="submission" date="2017-02" db="EMBL/GenBank/DDBJ databases">
        <authorList>
            <person name="Peterson S.W."/>
        </authorList>
    </citation>
    <scope>NUCLEOTIDE SEQUENCE [LARGE SCALE GENOMIC DNA]</scope>
    <source>
        <strain evidence="2 3">B Ar 00.02</strain>
    </source>
</reference>
<dbReference type="Pfam" id="PF00753">
    <property type="entry name" value="Lactamase_B"/>
    <property type="match status" value="1"/>
</dbReference>
<dbReference type="SUPFAM" id="SSF56281">
    <property type="entry name" value="Metallo-hydrolase/oxidoreductase"/>
    <property type="match status" value="1"/>
</dbReference>
<keyword evidence="3" id="KW-1185">Reference proteome</keyword>
<sequence length="261" mass="27138">MTSCADLITAPNPGPMTLEGTNSYLLHAAGSVGGPVVVVDPGPAHEGHLQALAAAGRVELILITHRHPDHTEGIDRLHELTGAPVRAARAEHCRDAPILSDGEVLTVAGVNVQVVATPGHTSDSLCFLLLDDGHHGSVLTGDTILGRGTTILDFPDGTLGDYLASLDVLSGFGPAVMLPAHGPMHPHLGTVIEQYASHRLQRLEQVREAVARLTGGDSSRQPGAGEVTDLVYAEIDPAVRGAAEHSVKAQLHYLSGVTPAP</sequence>
<dbReference type="PANTHER" id="PTHR23131">
    <property type="entry name" value="ENDORIBONUCLEASE LACTB2"/>
    <property type="match status" value="1"/>
</dbReference>
<accession>A0A1R4FA32</accession>
<keyword evidence="2" id="KW-0378">Hydrolase</keyword>
<dbReference type="GO" id="GO:0016787">
    <property type="term" value="F:hydrolase activity"/>
    <property type="evidence" value="ECO:0007669"/>
    <property type="project" value="UniProtKB-KW"/>
</dbReference>
<dbReference type="AlphaFoldDB" id="A0A1R4FA32"/>
<dbReference type="SMART" id="SM00849">
    <property type="entry name" value="Lactamase_B"/>
    <property type="match status" value="1"/>
</dbReference>
<evidence type="ECO:0000313" key="2">
    <source>
        <dbReference type="EMBL" id="SJM52755.1"/>
    </source>
</evidence>
<proteinExistence type="predicted"/>
<dbReference type="EMBL" id="FUHW01000014">
    <property type="protein sequence ID" value="SJM52755.1"/>
    <property type="molecule type" value="Genomic_DNA"/>
</dbReference>
<evidence type="ECO:0000313" key="3">
    <source>
        <dbReference type="Proteomes" id="UP000195913"/>
    </source>
</evidence>
<dbReference type="InterPro" id="IPR001279">
    <property type="entry name" value="Metallo-B-lactamas"/>
</dbReference>
<organism evidence="2 3">
    <name type="scientific">Arthrobacter rhombi</name>
    <dbReference type="NCBI Taxonomy" id="71253"/>
    <lineage>
        <taxon>Bacteria</taxon>
        <taxon>Bacillati</taxon>
        <taxon>Actinomycetota</taxon>
        <taxon>Actinomycetes</taxon>
        <taxon>Micrococcales</taxon>
        <taxon>Micrococcaceae</taxon>
        <taxon>Arthrobacter</taxon>
    </lineage>
</organism>
<dbReference type="InterPro" id="IPR050662">
    <property type="entry name" value="Sec-metab_biosynth-thioest"/>
</dbReference>
<name>A0A1R4FA32_9MICC</name>